<protein>
    <submittedName>
        <fullName evidence="4">Lamin tail domain-containing protein</fullName>
    </submittedName>
</protein>
<organism evidence="4 5">
    <name type="scientific">Iodobacter arcticus</name>
    <dbReference type="NCBI Taxonomy" id="590593"/>
    <lineage>
        <taxon>Bacteria</taxon>
        <taxon>Pseudomonadati</taxon>
        <taxon>Pseudomonadota</taxon>
        <taxon>Betaproteobacteria</taxon>
        <taxon>Neisseriales</taxon>
        <taxon>Chitinibacteraceae</taxon>
        <taxon>Iodobacter</taxon>
    </lineage>
</organism>
<dbReference type="SUPFAM" id="SSF74853">
    <property type="entry name" value="Lamin A/C globular tail domain"/>
    <property type="match status" value="1"/>
</dbReference>
<feature type="region of interest" description="Disordered" evidence="1">
    <location>
        <begin position="21"/>
        <end position="114"/>
    </location>
</feature>
<feature type="signal peptide" evidence="2">
    <location>
        <begin position="1"/>
        <end position="18"/>
    </location>
</feature>
<comment type="caution">
    <text evidence="4">The sequence shown here is derived from an EMBL/GenBank/DDBJ whole genome shotgun (WGS) entry which is preliminary data.</text>
</comment>
<evidence type="ECO:0000256" key="2">
    <source>
        <dbReference type="SAM" id="SignalP"/>
    </source>
</evidence>
<dbReference type="PROSITE" id="PS51257">
    <property type="entry name" value="PROKAR_LIPOPROTEIN"/>
    <property type="match status" value="1"/>
</dbReference>
<dbReference type="InterPro" id="IPR001322">
    <property type="entry name" value="Lamin_tail_dom"/>
</dbReference>
<feature type="compositionally biased region" description="Pro residues" evidence="1">
    <location>
        <begin position="99"/>
        <end position="114"/>
    </location>
</feature>
<feature type="chain" id="PRO_5046951003" evidence="2">
    <location>
        <begin position="19"/>
        <end position="703"/>
    </location>
</feature>
<dbReference type="Gene3D" id="2.60.40.1260">
    <property type="entry name" value="Lamin Tail domain"/>
    <property type="match status" value="1"/>
</dbReference>
<gene>
    <name evidence="4" type="ORF">ACFQNF_14785</name>
</gene>
<dbReference type="Pfam" id="PF13582">
    <property type="entry name" value="Reprolysin_3"/>
    <property type="match status" value="1"/>
</dbReference>
<dbReference type="RefSeq" id="WP_380188703.1">
    <property type="nucleotide sequence ID" value="NZ_JBHTBQ010000033.1"/>
</dbReference>
<proteinExistence type="predicted"/>
<sequence>MKATVPYYLLLASISLTACGEGGGGGSGDSVAPTPASSTVTTTPIPTATPTTPPTATPTASPQPSAVPTFLPTASPQPSAVPTFLPSSSPSPTLTPTLAPSPVPSPQPSPVPTPAPVTAANAGLLISEVSTNDSTNTGAWIEIHNPGSSAVSLSGVSLRSRSGLRSSPFTISSAPVSFSLPAVTLAAGAYYVVIAKIDDSVIDNSQAAYIKNGEAMPFWGANGAVELTFAGATLDFVRFGNSSHAPLSSTAWVGANVAALPATSQDYGKSLVRPFPLQANSKSAVDWVQIPFATPGGPNDVPATAVDGDSDGIPDSAEVTGGTFAGLDLFAMGARTSQRDIFVQVDHMASSDAGITPRKEALQKVVDVFTARGFSIHFDTGSLYAATFNPALFHLGGGLAGGANTVTYAKCISFDSKTGCASLYSYKSASLDIRRKTIFHYLLMANSQELDGSAGSSGLAEINGNDLLVTLGNWGLSSGSGSNTNLLLNYQASTIMHELGHNFGLEHGGNQADNYKPNYYSVMNYLYQLPGLGTDPKAAGAVQRYYLNNNALGFSWGGICSLDASPCGTDYRMDFSDGSSVNLNENALIESALIGRGNNAGFYADWNTNGSQNTAAYSRDINQDSSLSVLSDFNDWANLNLPFARQSTGNSGASFLSRRLVSLPHVLSQDRQATAPELPPPTALIRLIRSLKATEGHSRPSAR</sequence>
<evidence type="ECO:0000259" key="3">
    <source>
        <dbReference type="PROSITE" id="PS51841"/>
    </source>
</evidence>
<feature type="compositionally biased region" description="Low complexity" evidence="1">
    <location>
        <begin position="57"/>
        <end position="69"/>
    </location>
</feature>
<feature type="compositionally biased region" description="Low complexity" evidence="1">
    <location>
        <begin position="30"/>
        <end position="50"/>
    </location>
</feature>
<evidence type="ECO:0000313" key="5">
    <source>
        <dbReference type="Proteomes" id="UP001596473"/>
    </source>
</evidence>
<dbReference type="SUPFAM" id="SSF55486">
    <property type="entry name" value="Metalloproteases ('zincins'), catalytic domain"/>
    <property type="match status" value="1"/>
</dbReference>
<dbReference type="EMBL" id="JBHTBQ010000033">
    <property type="protein sequence ID" value="MFC7421128.1"/>
    <property type="molecule type" value="Genomic_DNA"/>
</dbReference>
<accession>A0ABW2QZK8</accession>
<dbReference type="Gene3D" id="3.40.390.10">
    <property type="entry name" value="Collagenase (Catalytic Domain)"/>
    <property type="match status" value="1"/>
</dbReference>
<dbReference type="InterPro" id="IPR024079">
    <property type="entry name" value="MetalloPept_cat_dom_sf"/>
</dbReference>
<dbReference type="InterPro" id="IPR036415">
    <property type="entry name" value="Lamin_tail_dom_sf"/>
</dbReference>
<keyword evidence="2" id="KW-0732">Signal</keyword>
<name>A0ABW2QZK8_9NEIS</name>
<evidence type="ECO:0000256" key="1">
    <source>
        <dbReference type="SAM" id="MobiDB-lite"/>
    </source>
</evidence>
<reference evidence="5" key="1">
    <citation type="journal article" date="2019" name="Int. J. Syst. Evol. Microbiol.">
        <title>The Global Catalogue of Microorganisms (GCM) 10K type strain sequencing project: providing services to taxonomists for standard genome sequencing and annotation.</title>
        <authorList>
            <consortium name="The Broad Institute Genomics Platform"/>
            <consortium name="The Broad Institute Genome Sequencing Center for Infectious Disease"/>
            <person name="Wu L."/>
            <person name="Ma J."/>
        </authorList>
    </citation>
    <scope>NUCLEOTIDE SEQUENCE [LARGE SCALE GENOMIC DNA]</scope>
    <source>
        <strain evidence="5">CCUG 62945</strain>
    </source>
</reference>
<keyword evidence="5" id="KW-1185">Reference proteome</keyword>
<dbReference type="PROSITE" id="PS51841">
    <property type="entry name" value="LTD"/>
    <property type="match status" value="1"/>
</dbReference>
<evidence type="ECO:0000313" key="4">
    <source>
        <dbReference type="EMBL" id="MFC7421128.1"/>
    </source>
</evidence>
<dbReference type="Pfam" id="PF00932">
    <property type="entry name" value="LTD"/>
    <property type="match status" value="1"/>
</dbReference>
<feature type="compositionally biased region" description="Low complexity" evidence="1">
    <location>
        <begin position="81"/>
        <end position="98"/>
    </location>
</feature>
<feature type="domain" description="LTD" evidence="3">
    <location>
        <begin position="111"/>
        <end position="346"/>
    </location>
</feature>
<dbReference type="Proteomes" id="UP001596473">
    <property type="component" value="Unassembled WGS sequence"/>
</dbReference>